<feature type="signal peptide" evidence="1">
    <location>
        <begin position="1"/>
        <end position="21"/>
    </location>
</feature>
<feature type="chain" id="PRO_5046815967" description="Retrotransposon gag domain-containing protein" evidence="1">
    <location>
        <begin position="22"/>
        <end position="110"/>
    </location>
</feature>
<gene>
    <name evidence="3" type="ORF">KSP40_PGU003587</name>
</gene>
<sequence>MWPTVATVSLVVTLLEGYARGWSRATSLSTFRGRLLSTILWGEFSEAFLECFILDADRAALQERFLHIHQGDRMMLDHERKFNHLVCFVGNLAATDRDRVARFYEAYEVT</sequence>
<evidence type="ECO:0000256" key="1">
    <source>
        <dbReference type="SAM" id="SignalP"/>
    </source>
</evidence>
<evidence type="ECO:0000313" key="4">
    <source>
        <dbReference type="Proteomes" id="UP001412067"/>
    </source>
</evidence>
<dbReference type="InterPro" id="IPR005162">
    <property type="entry name" value="Retrotrans_gag_dom"/>
</dbReference>
<keyword evidence="4" id="KW-1185">Reference proteome</keyword>
<organism evidence="3 4">
    <name type="scientific">Platanthera guangdongensis</name>
    <dbReference type="NCBI Taxonomy" id="2320717"/>
    <lineage>
        <taxon>Eukaryota</taxon>
        <taxon>Viridiplantae</taxon>
        <taxon>Streptophyta</taxon>
        <taxon>Embryophyta</taxon>
        <taxon>Tracheophyta</taxon>
        <taxon>Spermatophyta</taxon>
        <taxon>Magnoliopsida</taxon>
        <taxon>Liliopsida</taxon>
        <taxon>Asparagales</taxon>
        <taxon>Orchidaceae</taxon>
        <taxon>Orchidoideae</taxon>
        <taxon>Orchideae</taxon>
        <taxon>Orchidinae</taxon>
        <taxon>Platanthera</taxon>
    </lineage>
</organism>
<keyword evidence="1" id="KW-0732">Signal</keyword>
<evidence type="ECO:0000259" key="2">
    <source>
        <dbReference type="Pfam" id="PF03732"/>
    </source>
</evidence>
<comment type="caution">
    <text evidence="3">The sequence shown here is derived from an EMBL/GenBank/DDBJ whole genome shotgun (WGS) entry which is preliminary data.</text>
</comment>
<feature type="domain" description="Retrotransposon gag" evidence="2">
    <location>
        <begin position="10"/>
        <end position="105"/>
    </location>
</feature>
<dbReference type="Proteomes" id="UP001412067">
    <property type="component" value="Unassembled WGS sequence"/>
</dbReference>
<dbReference type="Pfam" id="PF03732">
    <property type="entry name" value="Retrotrans_gag"/>
    <property type="match status" value="1"/>
</dbReference>
<dbReference type="EMBL" id="JBBWWR010000004">
    <property type="protein sequence ID" value="KAK8967719.1"/>
    <property type="molecule type" value="Genomic_DNA"/>
</dbReference>
<accession>A0ABR2MVK3</accession>
<proteinExistence type="predicted"/>
<evidence type="ECO:0000313" key="3">
    <source>
        <dbReference type="EMBL" id="KAK8967719.1"/>
    </source>
</evidence>
<reference evidence="3 4" key="1">
    <citation type="journal article" date="2022" name="Nat. Plants">
        <title>Genomes of leafy and leafless Platanthera orchids illuminate the evolution of mycoheterotrophy.</title>
        <authorList>
            <person name="Li M.H."/>
            <person name="Liu K.W."/>
            <person name="Li Z."/>
            <person name="Lu H.C."/>
            <person name="Ye Q.L."/>
            <person name="Zhang D."/>
            <person name="Wang J.Y."/>
            <person name="Li Y.F."/>
            <person name="Zhong Z.M."/>
            <person name="Liu X."/>
            <person name="Yu X."/>
            <person name="Liu D.K."/>
            <person name="Tu X.D."/>
            <person name="Liu B."/>
            <person name="Hao Y."/>
            <person name="Liao X.Y."/>
            <person name="Jiang Y.T."/>
            <person name="Sun W.H."/>
            <person name="Chen J."/>
            <person name="Chen Y.Q."/>
            <person name="Ai Y."/>
            <person name="Zhai J.W."/>
            <person name="Wu S.S."/>
            <person name="Zhou Z."/>
            <person name="Hsiao Y.Y."/>
            <person name="Wu W.L."/>
            <person name="Chen Y.Y."/>
            <person name="Lin Y.F."/>
            <person name="Hsu J.L."/>
            <person name="Li C.Y."/>
            <person name="Wang Z.W."/>
            <person name="Zhao X."/>
            <person name="Zhong W.Y."/>
            <person name="Ma X.K."/>
            <person name="Ma L."/>
            <person name="Huang J."/>
            <person name="Chen G.Z."/>
            <person name="Huang M.Z."/>
            <person name="Huang L."/>
            <person name="Peng D.H."/>
            <person name="Luo Y.B."/>
            <person name="Zou S.Q."/>
            <person name="Chen S.P."/>
            <person name="Lan S."/>
            <person name="Tsai W.C."/>
            <person name="Van de Peer Y."/>
            <person name="Liu Z.J."/>
        </authorList>
    </citation>
    <scope>NUCLEOTIDE SEQUENCE [LARGE SCALE GENOMIC DNA]</scope>
    <source>
        <strain evidence="3">Lor288</strain>
    </source>
</reference>
<protein>
    <recommendedName>
        <fullName evidence="2">Retrotransposon gag domain-containing protein</fullName>
    </recommendedName>
</protein>
<name>A0ABR2MVK3_9ASPA</name>